<organism evidence="1 2">
    <name type="scientific">Streptomyces anatolicus</name>
    <dbReference type="NCBI Taxonomy" id="2675858"/>
    <lineage>
        <taxon>Bacteria</taxon>
        <taxon>Bacillati</taxon>
        <taxon>Actinomycetota</taxon>
        <taxon>Actinomycetes</taxon>
        <taxon>Kitasatosporales</taxon>
        <taxon>Streptomycetaceae</taxon>
        <taxon>Streptomyces</taxon>
    </lineage>
</organism>
<keyword evidence="2" id="KW-1185">Reference proteome</keyword>
<accession>A0ABS6YTI2</accession>
<reference evidence="1 2" key="1">
    <citation type="submission" date="2019-11" db="EMBL/GenBank/DDBJ databases">
        <authorList>
            <person name="Ay H."/>
        </authorList>
    </citation>
    <scope>NUCLEOTIDE SEQUENCE [LARGE SCALE GENOMIC DNA]</scope>
    <source>
        <strain evidence="1 2">BG9H</strain>
    </source>
</reference>
<evidence type="ECO:0000313" key="1">
    <source>
        <dbReference type="EMBL" id="MBW5424746.1"/>
    </source>
</evidence>
<gene>
    <name evidence="1" type="ORF">GKQ77_24800</name>
</gene>
<evidence type="ECO:0000313" key="2">
    <source>
        <dbReference type="Proteomes" id="UP001197114"/>
    </source>
</evidence>
<dbReference type="Proteomes" id="UP001197114">
    <property type="component" value="Unassembled WGS sequence"/>
</dbReference>
<protein>
    <submittedName>
        <fullName evidence="1">Uncharacterized protein</fullName>
    </submittedName>
</protein>
<name>A0ABS6YTI2_9ACTN</name>
<dbReference type="EMBL" id="WMBF01000365">
    <property type="protein sequence ID" value="MBW5424746.1"/>
    <property type="molecule type" value="Genomic_DNA"/>
</dbReference>
<proteinExistence type="predicted"/>
<comment type="caution">
    <text evidence="1">The sequence shown here is derived from an EMBL/GenBank/DDBJ whole genome shotgun (WGS) entry which is preliminary data.</text>
</comment>
<dbReference type="RefSeq" id="WP_219691170.1">
    <property type="nucleotide sequence ID" value="NZ_WMBF01000365.1"/>
</dbReference>
<sequence length="205" mass="21727">MPYARLGAAAPDTLMSAEDMAVLPDVDEHTRKLVELGVFLGAPAPSAAPGYNDDLAAITSDLAGRSGLAVRRNDTGGIDVVDDIDPEARRRRLWGDCWLELGIPALPGPGGELDALLVGVPGESADRLLDAFRAVASAAMAKLRLSELEDTDRAWTPTEIDEYDQLSAQHDRLTRLLADYAQAVTEILPAIRASSSSESSPGGVH</sequence>